<dbReference type="PIRSF" id="PIRSF002599">
    <property type="entry name" value="Cold_shock_A"/>
    <property type="match status" value="1"/>
</dbReference>
<keyword evidence="1" id="KW-1133">Transmembrane helix</keyword>
<dbReference type="InterPro" id="IPR012156">
    <property type="entry name" value="Cold_shock_CspA"/>
</dbReference>
<feature type="transmembrane region" description="Helical" evidence="1">
    <location>
        <begin position="40"/>
        <end position="59"/>
    </location>
</feature>
<sequence>MVFYILCGAFALISLVTFCLYAHDKRAAKKGNWRTPEKTLLLFSFFGGAIGGSLAIALLRHKTRHWYFVAVNAIGLILQIGALISAAIFF</sequence>
<proteinExistence type="predicted"/>
<dbReference type="EMBL" id="DXBS01000078">
    <property type="protein sequence ID" value="HIZ24632.1"/>
    <property type="molecule type" value="Genomic_DNA"/>
</dbReference>
<accession>A0A9D2IW43</accession>
<gene>
    <name evidence="2" type="ORF">H9812_04055</name>
</gene>
<keyword evidence="1" id="KW-0472">Membrane</keyword>
<evidence type="ECO:0000313" key="3">
    <source>
        <dbReference type="Proteomes" id="UP000824044"/>
    </source>
</evidence>
<feature type="transmembrane region" description="Helical" evidence="1">
    <location>
        <begin position="66"/>
        <end position="89"/>
    </location>
</feature>
<dbReference type="InterPro" id="IPR010718">
    <property type="entry name" value="DUF1294"/>
</dbReference>
<name>A0A9D2IW43_9FIRM</name>
<dbReference type="Pfam" id="PF06961">
    <property type="entry name" value="DUF1294"/>
    <property type="match status" value="1"/>
</dbReference>
<comment type="caution">
    <text evidence="2">The sequence shown here is derived from an EMBL/GenBank/DDBJ whole genome shotgun (WGS) entry which is preliminary data.</text>
</comment>
<dbReference type="AlphaFoldDB" id="A0A9D2IW43"/>
<dbReference type="GO" id="GO:0003676">
    <property type="term" value="F:nucleic acid binding"/>
    <property type="evidence" value="ECO:0007669"/>
    <property type="project" value="InterPro"/>
</dbReference>
<evidence type="ECO:0000313" key="2">
    <source>
        <dbReference type="EMBL" id="HIZ24632.1"/>
    </source>
</evidence>
<keyword evidence="1" id="KW-0812">Transmembrane</keyword>
<dbReference type="Proteomes" id="UP000824044">
    <property type="component" value="Unassembled WGS sequence"/>
</dbReference>
<protein>
    <submittedName>
        <fullName evidence="2">DUF1294 domain-containing protein</fullName>
    </submittedName>
</protein>
<reference evidence="2" key="2">
    <citation type="submission" date="2021-04" db="EMBL/GenBank/DDBJ databases">
        <authorList>
            <person name="Gilroy R."/>
        </authorList>
    </citation>
    <scope>NUCLEOTIDE SEQUENCE</scope>
    <source>
        <strain evidence="2">CHK33-5263</strain>
    </source>
</reference>
<organism evidence="2 3">
    <name type="scientific">Candidatus Gallimonas intestinigallinarum</name>
    <dbReference type="NCBI Taxonomy" id="2838604"/>
    <lineage>
        <taxon>Bacteria</taxon>
        <taxon>Bacillati</taxon>
        <taxon>Bacillota</taxon>
        <taxon>Clostridia</taxon>
        <taxon>Candidatus Gallimonas</taxon>
    </lineage>
</organism>
<reference evidence="2" key="1">
    <citation type="journal article" date="2021" name="PeerJ">
        <title>Extensive microbial diversity within the chicken gut microbiome revealed by metagenomics and culture.</title>
        <authorList>
            <person name="Gilroy R."/>
            <person name="Ravi A."/>
            <person name="Getino M."/>
            <person name="Pursley I."/>
            <person name="Horton D.L."/>
            <person name="Alikhan N.F."/>
            <person name="Baker D."/>
            <person name="Gharbi K."/>
            <person name="Hall N."/>
            <person name="Watson M."/>
            <person name="Adriaenssens E.M."/>
            <person name="Foster-Nyarko E."/>
            <person name="Jarju S."/>
            <person name="Secka A."/>
            <person name="Antonio M."/>
            <person name="Oren A."/>
            <person name="Chaudhuri R.R."/>
            <person name="La Ragione R."/>
            <person name="Hildebrand F."/>
            <person name="Pallen M.J."/>
        </authorList>
    </citation>
    <scope>NUCLEOTIDE SEQUENCE</scope>
    <source>
        <strain evidence="2">CHK33-5263</strain>
    </source>
</reference>
<evidence type="ECO:0000256" key="1">
    <source>
        <dbReference type="SAM" id="Phobius"/>
    </source>
</evidence>